<dbReference type="PANTHER" id="PTHR20941">
    <property type="entry name" value="FOLATE SYNTHESIS PROTEINS"/>
    <property type="match status" value="1"/>
</dbReference>
<dbReference type="SUPFAM" id="SSF51717">
    <property type="entry name" value="Dihydropteroate synthetase-like"/>
    <property type="match status" value="1"/>
</dbReference>
<dbReference type="GO" id="GO:0016301">
    <property type="term" value="F:kinase activity"/>
    <property type="evidence" value="ECO:0007669"/>
    <property type="project" value="UniProtKB-KW"/>
</dbReference>
<keyword evidence="12" id="KW-0479">Metal-binding</keyword>
<comment type="similarity">
    <text evidence="6">Belongs to the DHPS family.</text>
</comment>
<evidence type="ECO:0000256" key="13">
    <source>
        <dbReference type="ARBA" id="ARBA00022741"/>
    </source>
</evidence>
<keyword evidence="13" id="KW-0547">Nucleotide-binding</keyword>
<dbReference type="InterPro" id="IPR035907">
    <property type="entry name" value="Hppk_sf"/>
</dbReference>
<dbReference type="OrthoDB" id="9811744at2"/>
<dbReference type="GO" id="GO:0003848">
    <property type="term" value="F:2-amino-4-hydroxy-6-hydroxymethyldihydropteridine diphosphokinase activity"/>
    <property type="evidence" value="ECO:0007669"/>
    <property type="project" value="UniProtKB-EC"/>
</dbReference>
<dbReference type="InterPro" id="IPR000550">
    <property type="entry name" value="Hppk"/>
</dbReference>
<evidence type="ECO:0000256" key="14">
    <source>
        <dbReference type="ARBA" id="ARBA00022777"/>
    </source>
</evidence>
<evidence type="ECO:0000256" key="9">
    <source>
        <dbReference type="ARBA" id="ARBA00013253"/>
    </source>
</evidence>
<dbReference type="InterPro" id="IPR006390">
    <property type="entry name" value="DHP_synth_dom"/>
</dbReference>
<evidence type="ECO:0000256" key="8">
    <source>
        <dbReference type="ARBA" id="ARBA00012458"/>
    </source>
</evidence>
<dbReference type="Gene3D" id="3.20.20.20">
    <property type="entry name" value="Dihydropteroate synthase-like"/>
    <property type="match status" value="1"/>
</dbReference>
<evidence type="ECO:0000313" key="21">
    <source>
        <dbReference type="EMBL" id="PPD57911.1"/>
    </source>
</evidence>
<accession>A0A2P5P6H7</accession>
<dbReference type="Pfam" id="PF00809">
    <property type="entry name" value="Pterin_bind"/>
    <property type="match status" value="1"/>
</dbReference>
<dbReference type="Pfam" id="PF01288">
    <property type="entry name" value="HPPK"/>
    <property type="match status" value="1"/>
</dbReference>
<dbReference type="GO" id="GO:0046656">
    <property type="term" value="P:folic acid biosynthetic process"/>
    <property type="evidence" value="ECO:0007669"/>
    <property type="project" value="UniProtKB-KW"/>
</dbReference>
<dbReference type="Gene3D" id="3.30.70.560">
    <property type="entry name" value="7,8-Dihydro-6-hydroxymethylpterin-pyrophosphokinase HPPK"/>
    <property type="match status" value="1"/>
</dbReference>
<evidence type="ECO:0000256" key="1">
    <source>
        <dbReference type="ARBA" id="ARBA00000012"/>
    </source>
</evidence>
<proteinExistence type="inferred from homology"/>
<dbReference type="NCBIfam" id="TIGR01498">
    <property type="entry name" value="folK"/>
    <property type="match status" value="1"/>
</dbReference>
<keyword evidence="14" id="KW-0418">Kinase</keyword>
<comment type="cofactor">
    <cofactor evidence="3">
        <name>Mg(2+)</name>
        <dbReference type="ChEBI" id="CHEBI:18420"/>
    </cofactor>
</comment>
<dbReference type="PANTHER" id="PTHR20941:SF1">
    <property type="entry name" value="FOLIC ACID SYNTHESIS PROTEIN FOL1"/>
    <property type="match status" value="1"/>
</dbReference>
<dbReference type="GO" id="GO:0046872">
    <property type="term" value="F:metal ion binding"/>
    <property type="evidence" value="ECO:0007669"/>
    <property type="project" value="UniProtKB-KW"/>
</dbReference>
<comment type="pathway">
    <text evidence="5">Cofactor biosynthesis; tetrahydrofolate biosynthesis; 2-amino-4-hydroxy-6-hydroxymethyl-7,8-dihydropteridine diphosphate from 7,8-dihydroneopterin triphosphate: step 4/4.</text>
</comment>
<evidence type="ECO:0000256" key="2">
    <source>
        <dbReference type="ARBA" id="ARBA00000198"/>
    </source>
</evidence>
<comment type="catalytic activity">
    <reaction evidence="1">
        <text>(7,8-dihydropterin-6-yl)methyl diphosphate + 4-aminobenzoate = 7,8-dihydropteroate + diphosphate</text>
        <dbReference type="Rhea" id="RHEA:19949"/>
        <dbReference type="ChEBI" id="CHEBI:17836"/>
        <dbReference type="ChEBI" id="CHEBI:17839"/>
        <dbReference type="ChEBI" id="CHEBI:33019"/>
        <dbReference type="ChEBI" id="CHEBI:72950"/>
        <dbReference type="EC" id="2.5.1.15"/>
    </reaction>
</comment>
<keyword evidence="18" id="KW-0511">Multifunctional enzyme</keyword>
<organism evidence="21 22">
    <name type="scientific">Dehalogenimonas etheniformans</name>
    <dbReference type="NCBI Taxonomy" id="1536648"/>
    <lineage>
        <taxon>Bacteria</taxon>
        <taxon>Bacillati</taxon>
        <taxon>Chloroflexota</taxon>
        <taxon>Dehalococcoidia</taxon>
        <taxon>Dehalococcoidales</taxon>
        <taxon>Dehalococcoidaceae</taxon>
        <taxon>Dehalogenimonas</taxon>
    </lineage>
</organism>
<evidence type="ECO:0000313" key="22">
    <source>
        <dbReference type="Proteomes" id="UP000235653"/>
    </source>
</evidence>
<evidence type="ECO:0000259" key="20">
    <source>
        <dbReference type="PROSITE" id="PS50972"/>
    </source>
</evidence>
<dbReference type="InterPro" id="IPR000489">
    <property type="entry name" value="Pterin-binding_dom"/>
</dbReference>
<gene>
    <name evidence="21" type="ORF">JP09_006330</name>
</gene>
<evidence type="ECO:0000256" key="12">
    <source>
        <dbReference type="ARBA" id="ARBA00022723"/>
    </source>
</evidence>
<dbReference type="InterPro" id="IPR045031">
    <property type="entry name" value="DHP_synth-like"/>
</dbReference>
<dbReference type="NCBIfam" id="TIGR01496">
    <property type="entry name" value="DHPS"/>
    <property type="match status" value="1"/>
</dbReference>
<dbReference type="FunFam" id="3.20.20.20:FF:000006">
    <property type="entry name" value="Dihydropteroate synthase"/>
    <property type="match status" value="1"/>
</dbReference>
<dbReference type="InterPro" id="IPR011005">
    <property type="entry name" value="Dihydropteroate_synth-like_sf"/>
</dbReference>
<feature type="domain" description="Pterin-binding" evidence="20">
    <location>
        <begin position="26"/>
        <end position="273"/>
    </location>
</feature>
<dbReference type="CDD" id="cd00483">
    <property type="entry name" value="HPPK"/>
    <property type="match status" value="1"/>
</dbReference>
<dbReference type="AlphaFoldDB" id="A0A2P5P6H7"/>
<comment type="pathway">
    <text evidence="4">Cofactor biosynthesis; tetrahydrofolate biosynthesis; 7,8-dihydrofolate from 2-amino-4-hydroxy-6-hydroxymethyl-7,8-dihydropteridine diphosphate and 4-aminobenzoate: step 1/2.</text>
</comment>
<evidence type="ECO:0000256" key="18">
    <source>
        <dbReference type="ARBA" id="ARBA00023268"/>
    </source>
</evidence>
<dbReference type="Proteomes" id="UP000235653">
    <property type="component" value="Unassembled WGS sequence"/>
</dbReference>
<reference evidence="21 22" key="1">
    <citation type="journal article" date="2017" name="ISME J.">
        <title>Grape pomace compost harbors organohalide-respiring Dehalogenimonas species with novel reductive dehalogenase genes.</title>
        <authorList>
            <person name="Yang Y."/>
            <person name="Higgins S.A."/>
            <person name="Yan J."/>
            <person name="Simsir B."/>
            <person name="Chourey K."/>
            <person name="Iyer R."/>
            <person name="Hettich R.L."/>
            <person name="Baldwin B."/>
            <person name="Ogles D.M."/>
            <person name="Loffler F.E."/>
        </authorList>
    </citation>
    <scope>NUCLEOTIDE SEQUENCE [LARGE SCALE GENOMIC DNA]</scope>
    <source>
        <strain evidence="21 22">GP</strain>
    </source>
</reference>
<dbReference type="GO" id="GO:0005829">
    <property type="term" value="C:cytosol"/>
    <property type="evidence" value="ECO:0007669"/>
    <property type="project" value="TreeGrafter"/>
</dbReference>
<dbReference type="GO" id="GO:0005524">
    <property type="term" value="F:ATP binding"/>
    <property type="evidence" value="ECO:0007669"/>
    <property type="project" value="UniProtKB-KW"/>
</dbReference>
<dbReference type="SUPFAM" id="SSF55083">
    <property type="entry name" value="6-hydroxymethyl-7,8-dihydropterin pyrophosphokinase, HPPK"/>
    <property type="match status" value="1"/>
</dbReference>
<sequence length="453" mass="49188">MLMSIKDRTPALTRISNSDFQWGNRTFIIGILNVTPDSFSGDGVGADIDAAIARAKQLVMEGADIIDVGGESTRPGAPEVTSGEEITRVVPVIRKLASEIEVPISVDTYKSEVADAAVRAGASMINSVYGLKRDPKLAEVASRLNVPIILTSSQRDNPATDIIKAILADLGSAVSEAESAGIKRENIIVDPGFGFGKTVVQNLELLKRLDEFRCLGKPILLGTSRKSTIGKILGDVPLDQRLFGTVATTVISIMNGADIVRVHDVKENVQAARMTDAVIRCSLMGENQFHKVYLSLGSNLGDRLSNLESAVKLLRERISIARISPVYQTEPVGVTEQPKFLNMVVEVCTVLAPGELLLFLKDIEQQLGRGSAGSEAPRPIDIDILFYDTLVMTNESLVIPHPRLSQRAFVLVPLHNLVPDLVHPVLKKTVREMLSALNNPLGVEFYRCNLPNL</sequence>
<evidence type="ECO:0000256" key="11">
    <source>
        <dbReference type="ARBA" id="ARBA00022679"/>
    </source>
</evidence>
<name>A0A2P5P6H7_9CHLR</name>
<comment type="caution">
    <text evidence="21">The sequence shown here is derived from an EMBL/GenBank/DDBJ whole genome shotgun (WGS) entry which is preliminary data.</text>
</comment>
<evidence type="ECO:0000256" key="10">
    <source>
        <dbReference type="ARBA" id="ARBA00016919"/>
    </source>
</evidence>
<dbReference type="GO" id="GO:0004156">
    <property type="term" value="F:dihydropteroate synthase activity"/>
    <property type="evidence" value="ECO:0007669"/>
    <property type="project" value="UniProtKB-EC"/>
</dbReference>
<evidence type="ECO:0000256" key="7">
    <source>
        <dbReference type="ARBA" id="ARBA00009951"/>
    </source>
</evidence>
<dbReference type="PROSITE" id="PS00793">
    <property type="entry name" value="DHPS_2"/>
    <property type="match status" value="1"/>
</dbReference>
<comment type="similarity">
    <text evidence="7">In the C-terminal section; belongs to the DHPS family.</text>
</comment>
<evidence type="ECO:0000256" key="16">
    <source>
        <dbReference type="ARBA" id="ARBA00022842"/>
    </source>
</evidence>
<keyword evidence="15" id="KW-0067">ATP-binding</keyword>
<evidence type="ECO:0000256" key="17">
    <source>
        <dbReference type="ARBA" id="ARBA00022909"/>
    </source>
</evidence>
<dbReference type="CDD" id="cd00739">
    <property type="entry name" value="DHPS"/>
    <property type="match status" value="1"/>
</dbReference>
<keyword evidence="16" id="KW-0460">Magnesium</keyword>
<dbReference type="PROSITE" id="PS50972">
    <property type="entry name" value="PTERIN_BINDING"/>
    <property type="match status" value="1"/>
</dbReference>
<keyword evidence="22" id="KW-1185">Reference proteome</keyword>
<evidence type="ECO:0000256" key="6">
    <source>
        <dbReference type="ARBA" id="ARBA00009503"/>
    </source>
</evidence>
<keyword evidence="17" id="KW-0289">Folate biosynthesis</keyword>
<comment type="catalytic activity">
    <reaction evidence="2">
        <text>6-hydroxymethyl-7,8-dihydropterin + ATP = (7,8-dihydropterin-6-yl)methyl diphosphate + AMP + H(+)</text>
        <dbReference type="Rhea" id="RHEA:11412"/>
        <dbReference type="ChEBI" id="CHEBI:15378"/>
        <dbReference type="ChEBI" id="CHEBI:30616"/>
        <dbReference type="ChEBI" id="CHEBI:44841"/>
        <dbReference type="ChEBI" id="CHEBI:72950"/>
        <dbReference type="ChEBI" id="CHEBI:456215"/>
        <dbReference type="EC" id="2.7.6.3"/>
    </reaction>
</comment>
<dbReference type="GO" id="GO:0046654">
    <property type="term" value="P:tetrahydrofolate biosynthetic process"/>
    <property type="evidence" value="ECO:0007669"/>
    <property type="project" value="UniProtKB-UniPathway"/>
</dbReference>
<evidence type="ECO:0000256" key="19">
    <source>
        <dbReference type="ARBA" id="ARBA00030193"/>
    </source>
</evidence>
<dbReference type="UniPathway" id="UPA00077">
    <property type="reaction ID" value="UER00155"/>
</dbReference>
<evidence type="ECO:0000256" key="3">
    <source>
        <dbReference type="ARBA" id="ARBA00001946"/>
    </source>
</evidence>
<dbReference type="EC" id="2.5.1.15" evidence="8"/>
<dbReference type="EC" id="2.7.6.3" evidence="9"/>
<evidence type="ECO:0000256" key="5">
    <source>
        <dbReference type="ARBA" id="ARBA00005051"/>
    </source>
</evidence>
<keyword evidence="11" id="KW-0808">Transferase</keyword>
<evidence type="ECO:0000256" key="4">
    <source>
        <dbReference type="ARBA" id="ARBA00004763"/>
    </source>
</evidence>
<evidence type="ECO:0000256" key="15">
    <source>
        <dbReference type="ARBA" id="ARBA00022840"/>
    </source>
</evidence>
<protein>
    <recommendedName>
        <fullName evidence="10">Dihydropteroate synthase</fullName>
        <ecNumber evidence="8">2.5.1.15</ecNumber>
        <ecNumber evidence="9">2.7.6.3</ecNumber>
    </recommendedName>
    <alternativeName>
        <fullName evidence="19">Dihydropteroate pyrophosphorylase</fullName>
    </alternativeName>
</protein>
<dbReference type="EMBL" id="JQAN02000010">
    <property type="protein sequence ID" value="PPD57911.1"/>
    <property type="molecule type" value="Genomic_DNA"/>
</dbReference>